<feature type="domain" description="Helicase ATP-binding" evidence="9">
    <location>
        <begin position="238"/>
        <end position="431"/>
    </location>
</feature>
<dbReference type="VEuPathDB" id="GiardiaDB:QR46_4624"/>
<evidence type="ECO:0000256" key="6">
    <source>
        <dbReference type="PROSITE-ProRule" id="PRU00552"/>
    </source>
</evidence>
<dbReference type="InterPro" id="IPR000629">
    <property type="entry name" value="RNA-helicase_DEAD-box_CS"/>
</dbReference>
<comment type="similarity">
    <text evidence="7">Belongs to the DEAD box helicase family.</text>
</comment>
<feature type="short sequence motif" description="Q motif" evidence="6">
    <location>
        <begin position="207"/>
        <end position="235"/>
    </location>
</feature>
<evidence type="ECO:0000256" key="7">
    <source>
        <dbReference type="RuleBase" id="RU000492"/>
    </source>
</evidence>
<gene>
    <name evidence="12" type="ORF">DHA2_153251</name>
</gene>
<evidence type="ECO:0000259" key="11">
    <source>
        <dbReference type="PROSITE" id="PS51195"/>
    </source>
</evidence>
<organism evidence="12 13">
    <name type="scientific">Giardia intestinalis</name>
    <name type="common">Giardia lamblia</name>
    <dbReference type="NCBI Taxonomy" id="5741"/>
    <lineage>
        <taxon>Eukaryota</taxon>
        <taxon>Metamonada</taxon>
        <taxon>Diplomonadida</taxon>
        <taxon>Hexamitidae</taxon>
        <taxon>Giardiinae</taxon>
        <taxon>Giardia</taxon>
    </lineage>
</organism>
<dbReference type="CDD" id="cd18787">
    <property type="entry name" value="SF2_C_DEAD"/>
    <property type="match status" value="1"/>
</dbReference>
<dbReference type="Gene3D" id="3.40.50.300">
    <property type="entry name" value="P-loop containing nucleotide triphosphate hydrolases"/>
    <property type="match status" value="2"/>
</dbReference>
<dbReference type="Pfam" id="PF00271">
    <property type="entry name" value="Helicase_C"/>
    <property type="match status" value="1"/>
</dbReference>
<dbReference type="Pfam" id="PF00270">
    <property type="entry name" value="DEAD"/>
    <property type="match status" value="1"/>
</dbReference>
<evidence type="ECO:0000313" key="12">
    <source>
        <dbReference type="EMBL" id="ESU35362.1"/>
    </source>
</evidence>
<dbReference type="InterPro" id="IPR027417">
    <property type="entry name" value="P-loop_NTPase"/>
</dbReference>
<dbReference type="GO" id="GO:0005524">
    <property type="term" value="F:ATP binding"/>
    <property type="evidence" value="ECO:0007669"/>
    <property type="project" value="UniProtKB-KW"/>
</dbReference>
<evidence type="ECO:0000256" key="5">
    <source>
        <dbReference type="ARBA" id="ARBA00022840"/>
    </source>
</evidence>
<keyword evidence="3 7" id="KW-0378">Hydrolase</keyword>
<dbReference type="PROSITE" id="PS00039">
    <property type="entry name" value="DEAD_ATP_HELICASE"/>
    <property type="match status" value="1"/>
</dbReference>
<dbReference type="InterPro" id="IPR011545">
    <property type="entry name" value="DEAD/DEAH_box_helicase_dom"/>
</dbReference>
<dbReference type="SUPFAM" id="SSF52540">
    <property type="entry name" value="P-loop containing nucleoside triphosphate hydrolases"/>
    <property type="match status" value="1"/>
</dbReference>
<reference evidence="13" key="1">
    <citation type="submission" date="2012-02" db="EMBL/GenBank/DDBJ databases">
        <title>Genome sequencing of Giardia lamblia Genotypes A2 and B isolates (DH and GS) and comparative analysis with the genomes of Genotypes A1 and E (WB and Pig).</title>
        <authorList>
            <person name="Adam R."/>
            <person name="Dahlstrom E."/>
            <person name="Martens C."/>
            <person name="Bruno D."/>
            <person name="Barbian K."/>
            <person name="Porcella S.F."/>
            <person name="Nash T."/>
        </authorList>
    </citation>
    <scope>NUCLEOTIDE SEQUENCE</scope>
    <source>
        <strain evidence="13">DH</strain>
    </source>
</reference>
<feature type="compositionally biased region" description="Basic and acidic residues" evidence="8">
    <location>
        <begin position="684"/>
        <end position="693"/>
    </location>
</feature>
<dbReference type="SMART" id="SM00487">
    <property type="entry name" value="DEXDc"/>
    <property type="match status" value="1"/>
</dbReference>
<dbReference type="PROSITE" id="PS51192">
    <property type="entry name" value="HELICASE_ATP_BIND_1"/>
    <property type="match status" value="1"/>
</dbReference>
<accession>V6TA91</accession>
<evidence type="ECO:0000313" key="13">
    <source>
        <dbReference type="Proteomes" id="UP000018320"/>
    </source>
</evidence>
<dbReference type="PANTHER" id="PTHR47958">
    <property type="entry name" value="ATP-DEPENDENT RNA HELICASE DBP3"/>
    <property type="match status" value="1"/>
</dbReference>
<dbReference type="InterPro" id="IPR001650">
    <property type="entry name" value="Helicase_C-like"/>
</dbReference>
<keyword evidence="2 7" id="KW-0547">Nucleotide-binding</keyword>
<feature type="region of interest" description="Disordered" evidence="8">
    <location>
        <begin position="30"/>
        <end position="58"/>
    </location>
</feature>
<dbReference type="GO" id="GO:0003676">
    <property type="term" value="F:nucleic acid binding"/>
    <property type="evidence" value="ECO:0007669"/>
    <property type="project" value="InterPro"/>
</dbReference>
<evidence type="ECO:0000259" key="10">
    <source>
        <dbReference type="PROSITE" id="PS51194"/>
    </source>
</evidence>
<comment type="caution">
    <text evidence="12">The sequence shown here is derived from an EMBL/GenBank/DDBJ whole genome shotgun (WGS) entry which is preliminary data.</text>
</comment>
<evidence type="ECO:0000256" key="1">
    <source>
        <dbReference type="ARBA" id="ARBA00012552"/>
    </source>
</evidence>
<name>V6TA91_GIAIN</name>
<evidence type="ECO:0000259" key="9">
    <source>
        <dbReference type="PROSITE" id="PS51192"/>
    </source>
</evidence>
<feature type="region of interest" description="Disordered" evidence="8">
    <location>
        <begin position="609"/>
        <end position="693"/>
    </location>
</feature>
<evidence type="ECO:0000256" key="4">
    <source>
        <dbReference type="ARBA" id="ARBA00022806"/>
    </source>
</evidence>
<feature type="domain" description="Helicase C-terminal" evidence="10">
    <location>
        <begin position="461"/>
        <end position="614"/>
    </location>
</feature>
<feature type="compositionally biased region" description="Basic and acidic residues" evidence="8">
    <location>
        <begin position="626"/>
        <end position="640"/>
    </location>
</feature>
<dbReference type="PROSITE" id="PS51194">
    <property type="entry name" value="HELICASE_CTER"/>
    <property type="match status" value="1"/>
</dbReference>
<reference evidence="12 13" key="2">
    <citation type="journal article" date="2013" name="Genome Biol. Evol.">
        <title>Genome sequencing of Giardia lamblia genotypes A2 and B isolates (DH and GS) and comparative analysis with the genomes of genotypes A1 and E (WB and Pig).</title>
        <authorList>
            <person name="Adam R.D."/>
            <person name="Dahlstrom E.W."/>
            <person name="Martens C.A."/>
            <person name="Bruno D.P."/>
            <person name="Barbian K.D."/>
            <person name="Ricklefs S.M."/>
            <person name="Hernandez M.M."/>
            <person name="Narla N.P."/>
            <person name="Patel R.B."/>
            <person name="Porcella S.F."/>
            <person name="Nash T.E."/>
        </authorList>
    </citation>
    <scope>NUCLEOTIDE SEQUENCE [LARGE SCALE GENOMIC DNA]</scope>
    <source>
        <strain evidence="12 13">DH</strain>
    </source>
</reference>
<dbReference type="EC" id="3.6.4.13" evidence="1"/>
<dbReference type="EMBL" id="AHGT01000086">
    <property type="protein sequence ID" value="ESU35362.1"/>
    <property type="molecule type" value="Genomic_DNA"/>
</dbReference>
<proteinExistence type="inferred from homology"/>
<evidence type="ECO:0000256" key="2">
    <source>
        <dbReference type="ARBA" id="ARBA00022741"/>
    </source>
</evidence>
<dbReference type="VEuPathDB" id="GiardiaDB:GL50581_3622"/>
<dbReference type="VEuPathDB" id="GiardiaDB:GL50803_0034684"/>
<keyword evidence="5 7" id="KW-0067">ATP-binding</keyword>
<sequence>MMSRRPSLGSKKTLTLIVLFDVEKNSMADKTDKPRTYVPPSQRSRMQSDSFSSVSDLNSSPGLKLSISTPSISTEVMNSNAPFVSVSGQTKVKQEYQGQENGYEDGTRSVTLGARSFDVLLNPSTSGSNLTVRHIKSQQRLSDKLDMLIPPPEIILFKHSAENKMIIDYNSMEPANIKIEYPQLEGKNKGVNKGNFRDLDFKDFSSETLQKLGFPQDLIRNVGKLRYTQPTPIQENAIPLVLSSMDLLATSQTGSGKTFSFLSPIIAQLISSRAKDAISDDDKNMEQSMSFPLAVILSPTRELTQQIAFMCYQLTFKTNLIVRLVYGGEGASEQRGLLKKGCDIVIATPGRLKDFLERRCLSLKYVRVMVLDEADKMLDMGFEPQIRDLVYKFDMPGNGPNGNRQTLMFSATFGTGVQAMAKRYLHNEARIHVGQIGSTTTTIKQQFEYFAETAIKSVDKRIDKLIHILKSPGSIPTASFLTLIFVETKKDIGYIITKLLNAGLRVCEMHGDLEQRERQNNLKSFKDGKTPVLVATDVAQRGIDIGAIRHVINFDFPKDIDTYIHRIGRTGRAGAEGLATSFILLDTPHYILRDLKNILLQSKQPLPKFLQDSMPSKYGQVSGRVRSREYESVKKGARIDSDEDLSDSSDCAEQLHSRSSRHTGASEAVTPAKTPAKPSASINDTKEPAERWD</sequence>
<dbReference type="GO" id="GO:0016787">
    <property type="term" value="F:hydrolase activity"/>
    <property type="evidence" value="ECO:0007669"/>
    <property type="project" value="UniProtKB-KW"/>
</dbReference>
<dbReference type="AlphaFoldDB" id="V6TA91"/>
<evidence type="ECO:0000256" key="3">
    <source>
        <dbReference type="ARBA" id="ARBA00022801"/>
    </source>
</evidence>
<protein>
    <recommendedName>
        <fullName evidence="1">RNA helicase</fullName>
        <ecNumber evidence="1">3.6.4.13</ecNumber>
    </recommendedName>
</protein>
<dbReference type="PROSITE" id="PS51195">
    <property type="entry name" value="Q_MOTIF"/>
    <property type="match status" value="1"/>
</dbReference>
<dbReference type="VEuPathDB" id="GiardiaDB:DHA2_153251"/>
<dbReference type="GO" id="GO:0003724">
    <property type="term" value="F:RNA helicase activity"/>
    <property type="evidence" value="ECO:0007669"/>
    <property type="project" value="UniProtKB-EC"/>
</dbReference>
<dbReference type="Proteomes" id="UP000018320">
    <property type="component" value="Unassembled WGS sequence"/>
</dbReference>
<evidence type="ECO:0000256" key="8">
    <source>
        <dbReference type="SAM" id="MobiDB-lite"/>
    </source>
</evidence>
<dbReference type="InterPro" id="IPR014001">
    <property type="entry name" value="Helicase_ATP-bd"/>
</dbReference>
<dbReference type="InterPro" id="IPR014014">
    <property type="entry name" value="RNA_helicase_DEAD_Q_motif"/>
</dbReference>
<feature type="compositionally biased region" description="Low complexity" evidence="8">
    <location>
        <begin position="41"/>
        <end position="58"/>
    </location>
</feature>
<feature type="domain" description="DEAD-box RNA helicase Q" evidence="11">
    <location>
        <begin position="207"/>
        <end position="235"/>
    </location>
</feature>
<keyword evidence="4 7" id="KW-0347">Helicase</keyword>
<dbReference type="SMART" id="SM00490">
    <property type="entry name" value="HELICc"/>
    <property type="match status" value="1"/>
</dbReference>